<evidence type="ECO:0000313" key="3">
    <source>
        <dbReference type="Proteomes" id="UP000298347"/>
    </source>
</evidence>
<organism evidence="2 3">
    <name type="scientific">Sporolactobacillus shoreae</name>
    <dbReference type="NCBI Taxonomy" id="1465501"/>
    <lineage>
        <taxon>Bacteria</taxon>
        <taxon>Bacillati</taxon>
        <taxon>Bacillota</taxon>
        <taxon>Bacilli</taxon>
        <taxon>Bacillales</taxon>
        <taxon>Sporolactobacillaceae</taxon>
        <taxon>Sporolactobacillus</taxon>
    </lineage>
</organism>
<feature type="compositionally biased region" description="Basic and acidic residues" evidence="1">
    <location>
        <begin position="49"/>
        <end position="60"/>
    </location>
</feature>
<dbReference type="RefSeq" id="WP_135349712.1">
    <property type="nucleotide sequence ID" value="NZ_SRJD01000024.1"/>
</dbReference>
<feature type="region of interest" description="Disordered" evidence="1">
    <location>
        <begin position="49"/>
        <end position="77"/>
    </location>
</feature>
<evidence type="ECO:0000313" key="2">
    <source>
        <dbReference type="EMBL" id="TGA96483.1"/>
    </source>
</evidence>
<sequence length="88" mass="9828">MIERYHRGGLLLCSQPCDHRSNNGKALFKFAVDLVTLLIGAEGARGTERGGSRVALERKKQQTSKANGKNNPPIEKFKKPVYPALFFR</sequence>
<dbReference type="Proteomes" id="UP000298347">
    <property type="component" value="Unassembled WGS sequence"/>
</dbReference>
<comment type="caution">
    <text evidence="2">The sequence shown here is derived from an EMBL/GenBank/DDBJ whole genome shotgun (WGS) entry which is preliminary data.</text>
</comment>
<keyword evidence="3" id="KW-1185">Reference proteome</keyword>
<reference evidence="2 3" key="1">
    <citation type="journal article" date="2015" name="Int. J. Syst. Evol. Microbiol.">
        <title>Sporolactobacillus shoreae sp. nov. and Sporolactobacillus spathodeae sp. nov., two spore-forming lactic acid bacteria isolated from tree barks in Thailand.</title>
        <authorList>
            <person name="Thamacharoensuk T."/>
            <person name="Kitahara M."/>
            <person name="Ohkuma M."/>
            <person name="Thongchul N."/>
            <person name="Tanasupawat S."/>
        </authorList>
    </citation>
    <scope>NUCLEOTIDE SEQUENCE [LARGE SCALE GENOMIC DNA]</scope>
    <source>
        <strain evidence="2 3">BK92</strain>
    </source>
</reference>
<gene>
    <name evidence="2" type="ORF">E4665_15535</name>
</gene>
<accession>A0A4Z0GL40</accession>
<dbReference type="AlphaFoldDB" id="A0A4Z0GL40"/>
<proteinExistence type="predicted"/>
<name>A0A4Z0GL40_9BACL</name>
<evidence type="ECO:0000256" key="1">
    <source>
        <dbReference type="SAM" id="MobiDB-lite"/>
    </source>
</evidence>
<dbReference type="EMBL" id="SRJD01000024">
    <property type="protein sequence ID" value="TGA96483.1"/>
    <property type="molecule type" value="Genomic_DNA"/>
</dbReference>
<protein>
    <submittedName>
        <fullName evidence="2">Uncharacterized protein</fullName>
    </submittedName>
</protein>